<dbReference type="EMBL" id="CAMPGE010026861">
    <property type="protein sequence ID" value="CAI2384522.1"/>
    <property type="molecule type" value="Genomic_DNA"/>
</dbReference>
<reference evidence="2" key="1">
    <citation type="submission" date="2023-07" db="EMBL/GenBank/DDBJ databases">
        <authorList>
            <consortium name="AG Swart"/>
            <person name="Singh M."/>
            <person name="Singh A."/>
            <person name="Seah K."/>
            <person name="Emmerich C."/>
        </authorList>
    </citation>
    <scope>NUCLEOTIDE SEQUENCE</scope>
    <source>
        <strain evidence="2">DP1</strain>
    </source>
</reference>
<accession>A0AAD1Y4H3</accession>
<dbReference type="GO" id="GO:0001042">
    <property type="term" value="F:RNA polymerase I core binding"/>
    <property type="evidence" value="ECO:0007669"/>
    <property type="project" value="TreeGrafter"/>
</dbReference>
<organism evidence="2 3">
    <name type="scientific">Euplotes crassus</name>
    <dbReference type="NCBI Taxonomy" id="5936"/>
    <lineage>
        <taxon>Eukaryota</taxon>
        <taxon>Sar</taxon>
        <taxon>Alveolata</taxon>
        <taxon>Ciliophora</taxon>
        <taxon>Intramacronucleata</taxon>
        <taxon>Spirotrichea</taxon>
        <taxon>Hypotrichia</taxon>
        <taxon>Euplotida</taxon>
        <taxon>Euplotidae</taxon>
        <taxon>Moneuplotes</taxon>
    </lineage>
</organism>
<dbReference type="GO" id="GO:0006361">
    <property type="term" value="P:transcription initiation at RNA polymerase I promoter"/>
    <property type="evidence" value="ECO:0007669"/>
    <property type="project" value="InterPro"/>
</dbReference>
<evidence type="ECO:0000313" key="3">
    <source>
        <dbReference type="Proteomes" id="UP001295684"/>
    </source>
</evidence>
<dbReference type="Pfam" id="PF05327">
    <property type="entry name" value="RRN3"/>
    <property type="match status" value="1"/>
</dbReference>
<dbReference type="AlphaFoldDB" id="A0AAD1Y4H3"/>
<dbReference type="Proteomes" id="UP001295684">
    <property type="component" value="Unassembled WGS sequence"/>
</dbReference>
<evidence type="ECO:0000313" key="2">
    <source>
        <dbReference type="EMBL" id="CAI2384522.1"/>
    </source>
</evidence>
<proteinExistence type="inferred from homology"/>
<comment type="similarity">
    <text evidence="1">Belongs to the RRN3 family.</text>
</comment>
<gene>
    <name evidence="2" type="ORF">ECRASSUSDP1_LOCUS26055</name>
</gene>
<dbReference type="GO" id="GO:0005634">
    <property type="term" value="C:nucleus"/>
    <property type="evidence" value="ECO:0007669"/>
    <property type="project" value="TreeGrafter"/>
</dbReference>
<sequence length="872" mass="100662">MSASQEKTFFVHNEKPLSYNSFVKLCTEGLKEKIASQSEQKYFSVLEIVHDNELNYDSLKLFSKLVSSLLRAGAKDLIYAILNNPPKYDPLSPHQYLKSFGAYRDFCINLLSFDCSFILEATELILNQALNLCTACVSEDIAIKIGDQNVFSSIEDIQKRARDILKGSKKRFTQIQNPDDADFMLELFKTHPNADEKGILKEGATVKVFKGKSKQNTPCFFISVCNDQDTVKSTPSHGEDNLPVEDISYMKCVNQVAVKLSHNMIDSTKTLRIDIQNLLDLAVSFAEQFPFNKPKILKLILKMIPHSALHVQFHAIFLRILFHILAKMPYYEEEVLEAILTRFIQIDVSIKSKQLAFKRHFTSNDLKADVYLYHLICHFEARIQQIEEESTPSLMKKSLTNSGDAEMRCQEQEETFEDSESSRNKIDNFCDMLLRLFERNVLPYSESHYPQYCFLYVCSINQMFLQKLITLFVLRAFNDEDSTKTGLYKADQCLNKVCNINYLCSLLATSGKEIISIRILMESLHFLVKFFKRKFHSKIKPTQFDAESSHSDGNESSSKRVRGKMRIDDKLFYISVVQGLTYILAFKIPEIQSQDPSLLTRILKLVLNNEHKAALYNQTSLLETLIESMKENRITPKYIRRLTKLLKEQKNFLRYKKDLFNRIKRKMPFGTPLFLVECGDFFKNIHSHLPNNQIKESISKNLLPPEQKPATLVKKKVVFAEETKDKETNFEDKDLQSIFGHPKKASKTNIRNKIFGKLGRSLSVDFMHKKKASRKSSRDSINRQADVQMTTQTMEISKGGDTSFDLEVGTLVEHEHLSDGYASDKNTDVASIELLDDRRPVLHLRKNRSRNRKRRLNRLQRANMLVSKQTLE</sequence>
<dbReference type="PANTHER" id="PTHR12790">
    <property type="entry name" value="TRANSCRIPTION INITIATION FACTOR IA RRN3"/>
    <property type="match status" value="1"/>
</dbReference>
<dbReference type="PANTHER" id="PTHR12790:SF0">
    <property type="entry name" value="RNA POLYMERASE I-SPECIFIC TRANSCRIPTION INITIATION FACTOR RRN3-RELATED"/>
    <property type="match status" value="1"/>
</dbReference>
<keyword evidence="3" id="KW-1185">Reference proteome</keyword>
<evidence type="ECO:0000256" key="1">
    <source>
        <dbReference type="ARBA" id="ARBA00010098"/>
    </source>
</evidence>
<protein>
    <submittedName>
        <fullName evidence="2">Uncharacterized protein</fullName>
    </submittedName>
</protein>
<dbReference type="Gene3D" id="3.10.450.40">
    <property type="match status" value="1"/>
</dbReference>
<name>A0AAD1Y4H3_EUPCR</name>
<dbReference type="GO" id="GO:0001181">
    <property type="term" value="F:RNA polymerase I general transcription initiation factor activity"/>
    <property type="evidence" value="ECO:0007669"/>
    <property type="project" value="InterPro"/>
</dbReference>
<comment type="caution">
    <text evidence="2">The sequence shown here is derived from an EMBL/GenBank/DDBJ whole genome shotgun (WGS) entry which is preliminary data.</text>
</comment>
<dbReference type="InterPro" id="IPR007991">
    <property type="entry name" value="RNA_pol_I_trans_ini_fac_RRN3"/>
</dbReference>